<dbReference type="AlphaFoldDB" id="A0A562P842"/>
<dbReference type="EMBL" id="VLKW01000023">
    <property type="protein sequence ID" value="TWI40156.1"/>
    <property type="molecule type" value="Genomic_DNA"/>
</dbReference>
<protein>
    <submittedName>
        <fullName evidence="2">Alpha-ribazole phosphatase</fullName>
    </submittedName>
    <submittedName>
        <fullName evidence="1">Phosphoglycerate mutase</fullName>
    </submittedName>
</protein>
<dbReference type="Pfam" id="PF00300">
    <property type="entry name" value="His_Phos_1"/>
    <property type="match status" value="1"/>
</dbReference>
<sequence length="185" mass="19631">MELILVRHPRPLVADGICYGGSDLDVAPDEVARVHASLHAAGLPANAPVYSSPLLRCMRLARMLAAAPILDPDLAEMRFGAWEHRSWNDIPRAEVDAWAADLLRYRPGGGEAVLDVARRVAHALGRIRANGAEQAIVICHAGTIRLLASLARQLPLEEAALAAAAAPHGIGYGAVLRLALDAKPA</sequence>
<dbReference type="EMBL" id="CP046904">
    <property type="protein sequence ID" value="QGZ41091.1"/>
    <property type="molecule type" value="Genomic_DNA"/>
</dbReference>
<gene>
    <name evidence="1" type="ORF">GO485_19860</name>
    <name evidence="2" type="ORF">IP92_05920</name>
</gene>
<dbReference type="Proteomes" id="UP000437862">
    <property type="component" value="Chromosome"/>
</dbReference>
<dbReference type="Gene3D" id="3.40.50.1240">
    <property type="entry name" value="Phosphoglycerate mutase-like"/>
    <property type="match status" value="1"/>
</dbReference>
<reference evidence="2" key="2">
    <citation type="submission" date="2019-07" db="EMBL/GenBank/DDBJ databases">
        <authorList>
            <person name="Whitman W."/>
            <person name="Huntemann M."/>
            <person name="Clum A."/>
            <person name="Pillay M."/>
            <person name="Palaniappan K."/>
            <person name="Varghese N."/>
            <person name="Mikhailova N."/>
            <person name="Stamatis D."/>
            <person name="Reddy T."/>
            <person name="Daum C."/>
            <person name="Shapiro N."/>
            <person name="Ivanova N."/>
            <person name="Kyrpides N."/>
            <person name="Woyke T."/>
        </authorList>
    </citation>
    <scope>NUCLEOTIDE SEQUENCE</scope>
    <source>
        <strain evidence="2">CGMCC 1.10685</strain>
    </source>
</reference>
<evidence type="ECO:0000313" key="3">
    <source>
        <dbReference type="Proteomes" id="UP000315112"/>
    </source>
</evidence>
<proteinExistence type="predicted"/>
<organism evidence="2 3">
    <name type="scientific">Pseudoduganella flava</name>
    <dbReference type="NCBI Taxonomy" id="871742"/>
    <lineage>
        <taxon>Bacteria</taxon>
        <taxon>Pseudomonadati</taxon>
        <taxon>Pseudomonadota</taxon>
        <taxon>Betaproteobacteria</taxon>
        <taxon>Burkholderiales</taxon>
        <taxon>Oxalobacteraceae</taxon>
        <taxon>Telluria group</taxon>
        <taxon>Pseudoduganella</taxon>
    </lineage>
</organism>
<reference evidence="1 4" key="3">
    <citation type="submission" date="2019-12" db="EMBL/GenBank/DDBJ databases">
        <title>Draft Genome Sequences of Six Type Strains of the Genus Massilia.</title>
        <authorList>
            <person name="Miess H."/>
            <person name="Frediansyah A."/>
            <person name="Goeker M."/>
            <person name="Gross H."/>
        </authorList>
    </citation>
    <scope>NUCLEOTIDE SEQUENCE [LARGE SCALE GENOMIC DNA]</scope>
    <source>
        <strain evidence="1 4">DSM 26639</strain>
    </source>
</reference>
<accession>A0A562P842</accession>
<dbReference type="OrthoDB" id="5296884at2"/>
<dbReference type="InterPro" id="IPR029033">
    <property type="entry name" value="His_PPase_superfam"/>
</dbReference>
<evidence type="ECO:0000313" key="1">
    <source>
        <dbReference type="EMBL" id="QGZ41091.1"/>
    </source>
</evidence>
<evidence type="ECO:0000313" key="4">
    <source>
        <dbReference type="Proteomes" id="UP000437862"/>
    </source>
</evidence>
<reference evidence="2 3" key="1">
    <citation type="journal article" date="2015" name="Stand. Genomic Sci.">
        <title>Genomic Encyclopedia of Bacterial and Archaeal Type Strains, Phase III: the genomes of soil and plant-associated and newly described type strains.</title>
        <authorList>
            <person name="Whitman W.B."/>
            <person name="Woyke T."/>
            <person name="Klenk H.P."/>
            <person name="Zhou Y."/>
            <person name="Lilburn T.G."/>
            <person name="Beck B.J."/>
            <person name="De Vos P."/>
            <person name="Vandamme P."/>
            <person name="Eisen J.A."/>
            <person name="Garrity G."/>
            <person name="Hugenholtz P."/>
            <person name="Kyrpides N.C."/>
        </authorList>
    </citation>
    <scope>NUCLEOTIDE SEQUENCE [LARGE SCALE GENOMIC DNA]</scope>
    <source>
        <strain evidence="2 3">CGMCC 1.10685</strain>
    </source>
</reference>
<dbReference type="InterPro" id="IPR013078">
    <property type="entry name" value="His_Pase_superF_clade-1"/>
</dbReference>
<name>A0A562P842_9BURK</name>
<keyword evidence="4" id="KW-1185">Reference proteome</keyword>
<dbReference type="RefSeq" id="WP_145882258.1">
    <property type="nucleotide sequence ID" value="NZ_CP046904.1"/>
</dbReference>
<dbReference type="Proteomes" id="UP000315112">
    <property type="component" value="Unassembled WGS sequence"/>
</dbReference>
<evidence type="ECO:0000313" key="2">
    <source>
        <dbReference type="EMBL" id="TWI40156.1"/>
    </source>
</evidence>
<dbReference type="SMART" id="SM00855">
    <property type="entry name" value="PGAM"/>
    <property type="match status" value="1"/>
</dbReference>
<dbReference type="SUPFAM" id="SSF53254">
    <property type="entry name" value="Phosphoglycerate mutase-like"/>
    <property type="match status" value="1"/>
</dbReference>